<dbReference type="Pfam" id="PF19054">
    <property type="entry name" value="DUF5753"/>
    <property type="match status" value="1"/>
</dbReference>
<proteinExistence type="predicted"/>
<sequence length="283" mass="32061">MSSFQQARLELGAQLRQLREAAGMSGKELAERLGWQPSKISRLENGRQSATEVDVLAWTGAVGAAPETLTELRRQAGEVESKRADWRHWSTGGMAATQEDVREREARTQVFRVFEPGVIIGLLQAAEYARHIFMSVKREFGATGEIDAAVKVRMQRQEILYDRSRSFRFVMPEAALRTKLAPADVMQAQMDRLLAVSTLPTMELGIIPFENQLPSVPLTGFWIFDERMIMVPTRSKEISSTERADLDFYAKVFEEYHKAAVYGEEARSVIMRVNHDYAKQSTN</sequence>
<dbReference type="InterPro" id="IPR043917">
    <property type="entry name" value="DUF5753"/>
</dbReference>
<dbReference type="GO" id="GO:0003677">
    <property type="term" value="F:DNA binding"/>
    <property type="evidence" value="ECO:0007669"/>
    <property type="project" value="InterPro"/>
</dbReference>
<protein>
    <submittedName>
        <fullName evidence="2">Transcriptional regulator with XRE-family HTH domain</fullName>
    </submittedName>
</protein>
<evidence type="ECO:0000313" key="2">
    <source>
        <dbReference type="EMBL" id="MBA2894820.1"/>
    </source>
</evidence>
<dbReference type="EMBL" id="JACDUR010000006">
    <property type="protein sequence ID" value="MBA2894820.1"/>
    <property type="molecule type" value="Genomic_DNA"/>
</dbReference>
<comment type="caution">
    <text evidence="2">The sequence shown here is derived from an EMBL/GenBank/DDBJ whole genome shotgun (WGS) entry which is preliminary data.</text>
</comment>
<dbReference type="InterPro" id="IPR010982">
    <property type="entry name" value="Lambda_DNA-bd_dom_sf"/>
</dbReference>
<dbReference type="InterPro" id="IPR001387">
    <property type="entry name" value="Cro/C1-type_HTH"/>
</dbReference>
<dbReference type="PROSITE" id="PS50943">
    <property type="entry name" value="HTH_CROC1"/>
    <property type="match status" value="1"/>
</dbReference>
<dbReference type="Gene3D" id="1.10.260.40">
    <property type="entry name" value="lambda repressor-like DNA-binding domains"/>
    <property type="match status" value="1"/>
</dbReference>
<dbReference type="AlphaFoldDB" id="A0A7W0HTA0"/>
<evidence type="ECO:0000259" key="1">
    <source>
        <dbReference type="PROSITE" id="PS50943"/>
    </source>
</evidence>
<reference evidence="2 3" key="1">
    <citation type="submission" date="2020-07" db="EMBL/GenBank/DDBJ databases">
        <title>Genomic Encyclopedia of Type Strains, Phase IV (KMG-IV): sequencing the most valuable type-strain genomes for metagenomic binning, comparative biology and taxonomic classification.</title>
        <authorList>
            <person name="Goeker M."/>
        </authorList>
    </citation>
    <scope>NUCLEOTIDE SEQUENCE [LARGE SCALE GENOMIC DNA]</scope>
    <source>
        <strain evidence="2 3">DSM 45533</strain>
    </source>
</reference>
<feature type="domain" description="HTH cro/C1-type" evidence="1">
    <location>
        <begin position="15"/>
        <end position="51"/>
    </location>
</feature>
<accession>A0A7W0HTA0</accession>
<dbReference type="SUPFAM" id="SSF47413">
    <property type="entry name" value="lambda repressor-like DNA-binding domains"/>
    <property type="match status" value="1"/>
</dbReference>
<evidence type="ECO:0000313" key="3">
    <source>
        <dbReference type="Proteomes" id="UP000530928"/>
    </source>
</evidence>
<name>A0A7W0HTA0_9ACTN</name>
<keyword evidence="3" id="KW-1185">Reference proteome</keyword>
<organism evidence="2 3">
    <name type="scientific">Nonomuraea soli</name>
    <dbReference type="NCBI Taxonomy" id="1032476"/>
    <lineage>
        <taxon>Bacteria</taxon>
        <taxon>Bacillati</taxon>
        <taxon>Actinomycetota</taxon>
        <taxon>Actinomycetes</taxon>
        <taxon>Streptosporangiales</taxon>
        <taxon>Streptosporangiaceae</taxon>
        <taxon>Nonomuraea</taxon>
    </lineage>
</organism>
<dbReference type="Proteomes" id="UP000530928">
    <property type="component" value="Unassembled WGS sequence"/>
</dbReference>
<dbReference type="SMART" id="SM00530">
    <property type="entry name" value="HTH_XRE"/>
    <property type="match status" value="1"/>
</dbReference>
<dbReference type="RefSeq" id="WP_181613541.1">
    <property type="nucleotide sequence ID" value="NZ_BAABAM010000004.1"/>
</dbReference>
<dbReference type="CDD" id="cd00093">
    <property type="entry name" value="HTH_XRE"/>
    <property type="match status" value="1"/>
</dbReference>
<gene>
    <name evidence="2" type="ORF">HNR30_006192</name>
</gene>
<dbReference type="Pfam" id="PF13560">
    <property type="entry name" value="HTH_31"/>
    <property type="match status" value="1"/>
</dbReference>